<dbReference type="GO" id="GO:0048512">
    <property type="term" value="P:circadian behavior"/>
    <property type="evidence" value="ECO:0007669"/>
    <property type="project" value="TreeGrafter"/>
</dbReference>
<accession>A0A7E4UTN8</accession>
<dbReference type="InterPro" id="IPR011705">
    <property type="entry name" value="BACK"/>
</dbReference>
<sequence length="585" mass="67008">MEASFSFLRNYITEPIYALWQSRHNRTPATEIERSVTLFSDLYLNEEKSDVTIVIDNVELPAHRDILVQRCRYFEALFNSGMIEVTSKRIEIRETSIDGFKSVLQYIYTGAVEFTSINSTFDALRLAQMYELENEFEDLAVDFLKDACTVDNICFIFNEAVLLSLQSLIDFAIEFVSKYSCKVLKHKSFKQLSADALNEIFTRVPISASDVDVFYKLVGWMTANPSKSAGFSDILENVVLDFLTVKDMTAFPSDVLDAVVHLIRENKTSGRTFCFKNENVAVPKYGVKVIYGGQTSFFKEEAEIIQNDTNESSECANLLVLGYQTILNFFKYFTTACEPPIDEDASFLKHTIGSSDGGIIIDLGHRFELNSFKIQLVGTGKSTSSYVVDVSEDNVNWARVIDHSKYPCRSLQNLYFDPRLVRFIRIWGAGPANRIFKISSFEASYTTESFEVDPQTKLIIPSKNVALKNKAFVQRTFDGPFDASTDSLLQYRNVYYNGYIFQLHQPYLIDSIHFIEEHHIVRAHGYKVEISADKTNWTRVYFGTTYDNIYFKKRPVVFIKITSMFAGRNENFNNLILNCPVVRKK</sequence>
<dbReference type="InterPro" id="IPR000210">
    <property type="entry name" value="BTB/POZ_dom"/>
</dbReference>
<reference evidence="3" key="2">
    <citation type="submission" date="2020-10" db="UniProtKB">
        <authorList>
            <consortium name="WormBaseParasite"/>
        </authorList>
    </citation>
    <scope>IDENTIFICATION</scope>
</reference>
<dbReference type="PROSITE" id="PS50097">
    <property type="entry name" value="BTB"/>
    <property type="match status" value="1"/>
</dbReference>
<dbReference type="WBParaSite" id="Pan_g12726.t1">
    <property type="protein sequence ID" value="Pan_g12726.t1"/>
    <property type="gene ID" value="Pan_g12726"/>
</dbReference>
<dbReference type="Gene3D" id="2.60.120.260">
    <property type="entry name" value="Galactose-binding domain-like"/>
    <property type="match status" value="1"/>
</dbReference>
<name>A0A7E4UTN8_PANRE</name>
<dbReference type="GO" id="GO:0050804">
    <property type="term" value="P:modulation of chemical synaptic transmission"/>
    <property type="evidence" value="ECO:0007669"/>
    <property type="project" value="TreeGrafter"/>
</dbReference>
<dbReference type="SUPFAM" id="SSF54695">
    <property type="entry name" value="POZ domain"/>
    <property type="match status" value="1"/>
</dbReference>
<reference evidence="2" key="1">
    <citation type="journal article" date="2013" name="Genetics">
        <title>The draft genome and transcriptome of Panagrellus redivivus are shaped by the harsh demands of a free-living lifestyle.</title>
        <authorList>
            <person name="Srinivasan J."/>
            <person name="Dillman A.R."/>
            <person name="Macchietto M.G."/>
            <person name="Heikkinen L."/>
            <person name="Lakso M."/>
            <person name="Fracchia K.M."/>
            <person name="Antoshechkin I."/>
            <person name="Mortazavi A."/>
            <person name="Wong G."/>
            <person name="Sternberg P.W."/>
        </authorList>
    </citation>
    <scope>NUCLEOTIDE SEQUENCE [LARGE SCALE GENOMIC DNA]</scope>
    <source>
        <strain evidence="2">MT8872</strain>
    </source>
</reference>
<keyword evidence="2" id="KW-1185">Reference proteome</keyword>
<dbReference type="Pfam" id="PF07707">
    <property type="entry name" value="BACK"/>
    <property type="match status" value="1"/>
</dbReference>
<dbReference type="Pfam" id="PF00754">
    <property type="entry name" value="F5_F8_type_C"/>
    <property type="match status" value="1"/>
</dbReference>
<evidence type="ECO:0000259" key="1">
    <source>
        <dbReference type="PROSITE" id="PS50097"/>
    </source>
</evidence>
<dbReference type="Proteomes" id="UP000492821">
    <property type="component" value="Unassembled WGS sequence"/>
</dbReference>
<dbReference type="PANTHER" id="PTHR46306">
    <property type="entry name" value="BTB/POZ DOMAIN-CONTAINING PROTEIN 9"/>
    <property type="match status" value="1"/>
</dbReference>
<dbReference type="Pfam" id="PF00651">
    <property type="entry name" value="BTB"/>
    <property type="match status" value="1"/>
</dbReference>
<dbReference type="Gene3D" id="3.30.710.10">
    <property type="entry name" value="Potassium Channel Kv1.1, Chain A"/>
    <property type="match status" value="1"/>
</dbReference>
<organism evidence="2 3">
    <name type="scientific">Panagrellus redivivus</name>
    <name type="common">Microworm</name>
    <dbReference type="NCBI Taxonomy" id="6233"/>
    <lineage>
        <taxon>Eukaryota</taxon>
        <taxon>Metazoa</taxon>
        <taxon>Ecdysozoa</taxon>
        <taxon>Nematoda</taxon>
        <taxon>Chromadorea</taxon>
        <taxon>Rhabditida</taxon>
        <taxon>Tylenchina</taxon>
        <taxon>Panagrolaimomorpha</taxon>
        <taxon>Panagrolaimoidea</taxon>
        <taxon>Panagrolaimidae</taxon>
        <taxon>Panagrellus</taxon>
    </lineage>
</organism>
<dbReference type="GO" id="GO:0005737">
    <property type="term" value="C:cytoplasm"/>
    <property type="evidence" value="ECO:0007669"/>
    <property type="project" value="TreeGrafter"/>
</dbReference>
<dbReference type="SUPFAM" id="SSF49785">
    <property type="entry name" value="Galactose-binding domain-like"/>
    <property type="match status" value="2"/>
</dbReference>
<dbReference type="Gene3D" id="1.25.40.420">
    <property type="match status" value="1"/>
</dbReference>
<protein>
    <submittedName>
        <fullName evidence="3">BTB domain-containing protein</fullName>
    </submittedName>
</protein>
<dbReference type="GO" id="GO:0008344">
    <property type="term" value="P:adult locomotory behavior"/>
    <property type="evidence" value="ECO:0007669"/>
    <property type="project" value="TreeGrafter"/>
</dbReference>
<evidence type="ECO:0000313" key="3">
    <source>
        <dbReference type="WBParaSite" id="Pan_g12726.t1"/>
    </source>
</evidence>
<dbReference type="InterPro" id="IPR011333">
    <property type="entry name" value="SKP1/BTB/POZ_sf"/>
</dbReference>
<dbReference type="AlphaFoldDB" id="A0A7E4UTN8"/>
<proteinExistence type="predicted"/>
<dbReference type="InterPro" id="IPR052407">
    <property type="entry name" value="BTB_POZ_domain_cont_9"/>
</dbReference>
<dbReference type="InterPro" id="IPR000421">
    <property type="entry name" value="FA58C"/>
</dbReference>
<evidence type="ECO:0000313" key="2">
    <source>
        <dbReference type="Proteomes" id="UP000492821"/>
    </source>
</evidence>
<dbReference type="InterPro" id="IPR008979">
    <property type="entry name" value="Galactose-bd-like_sf"/>
</dbReference>
<dbReference type="SMART" id="SM00225">
    <property type="entry name" value="BTB"/>
    <property type="match status" value="1"/>
</dbReference>
<feature type="domain" description="BTB" evidence="1">
    <location>
        <begin position="49"/>
        <end position="116"/>
    </location>
</feature>
<dbReference type="PANTHER" id="PTHR46306:SF1">
    <property type="entry name" value="BTB_POZ DOMAIN-CONTAINING PROTEIN 9"/>
    <property type="match status" value="1"/>
</dbReference>